<organism evidence="1 2">
    <name type="scientific">Mesocestoides corti</name>
    <name type="common">Flatworm</name>
    <dbReference type="NCBI Taxonomy" id="53468"/>
    <lineage>
        <taxon>Eukaryota</taxon>
        <taxon>Metazoa</taxon>
        <taxon>Spiralia</taxon>
        <taxon>Lophotrochozoa</taxon>
        <taxon>Platyhelminthes</taxon>
        <taxon>Cestoda</taxon>
        <taxon>Eucestoda</taxon>
        <taxon>Cyclophyllidea</taxon>
        <taxon>Mesocestoididae</taxon>
        <taxon>Mesocestoides</taxon>
    </lineage>
</organism>
<dbReference type="EMBL" id="UXSR01002701">
    <property type="protein sequence ID" value="VDD78914.1"/>
    <property type="molecule type" value="Genomic_DNA"/>
</dbReference>
<sequence length="81" mass="8895">MRENKLTMAAVGLEPTPFRTGALNRRLKPLGHATVVCSADYLYLIASIHFLSSSCSFIPPAVSSSHRRLQTFLATSHSRHA</sequence>
<proteinExistence type="predicted"/>
<keyword evidence="2" id="KW-1185">Reference proteome</keyword>
<name>A0A0R3UDB8_MESCO</name>
<dbReference type="AlphaFoldDB" id="A0A0R3UDB8"/>
<reference evidence="1 2" key="1">
    <citation type="submission" date="2018-10" db="EMBL/GenBank/DDBJ databases">
        <authorList>
            <consortium name="Pathogen Informatics"/>
        </authorList>
    </citation>
    <scope>NUCLEOTIDE SEQUENCE [LARGE SCALE GENOMIC DNA]</scope>
</reference>
<evidence type="ECO:0000313" key="1">
    <source>
        <dbReference type="EMBL" id="VDD78914.1"/>
    </source>
</evidence>
<gene>
    <name evidence="1" type="ORF">MCOS_LOCUS4917</name>
</gene>
<protein>
    <submittedName>
        <fullName evidence="1">Uncharacterized protein</fullName>
    </submittedName>
</protein>
<dbReference type="Proteomes" id="UP000267029">
    <property type="component" value="Unassembled WGS sequence"/>
</dbReference>
<dbReference type="OrthoDB" id="6436475at2759"/>
<accession>A0A0R3UDB8</accession>
<evidence type="ECO:0000313" key="2">
    <source>
        <dbReference type="Proteomes" id="UP000267029"/>
    </source>
</evidence>